<evidence type="ECO:0008006" key="16">
    <source>
        <dbReference type="Google" id="ProtNLM"/>
    </source>
</evidence>
<dbReference type="PANTHER" id="PTHR24186">
    <property type="entry name" value="PROTEIN PHOSPHATASE 1 REGULATORY SUBUNIT"/>
    <property type="match status" value="1"/>
</dbReference>
<comment type="caution">
    <text evidence="14">The sequence shown here is derived from an EMBL/GenBank/DDBJ whole genome shotgun (WGS) entry which is preliminary data.</text>
</comment>
<evidence type="ECO:0000256" key="2">
    <source>
        <dbReference type="ARBA" id="ARBA00022692"/>
    </source>
</evidence>
<dbReference type="Gene3D" id="1.25.40.20">
    <property type="entry name" value="Ankyrin repeat-containing domain"/>
    <property type="match status" value="2"/>
</dbReference>
<accession>A0ABR0WCL7</accession>
<evidence type="ECO:0000256" key="11">
    <source>
        <dbReference type="SAM" id="Phobius"/>
    </source>
</evidence>
<evidence type="ECO:0000256" key="10">
    <source>
        <dbReference type="SAM" id="MobiDB-lite"/>
    </source>
</evidence>
<reference evidence="14 15" key="1">
    <citation type="journal article" date="2021" name="Comput. Struct. Biotechnol. J.">
        <title>De novo genome assembly of the potent medicinal plant Rehmannia glutinosa using nanopore technology.</title>
        <authorList>
            <person name="Ma L."/>
            <person name="Dong C."/>
            <person name="Song C."/>
            <person name="Wang X."/>
            <person name="Zheng X."/>
            <person name="Niu Y."/>
            <person name="Chen S."/>
            <person name="Feng W."/>
        </authorList>
    </citation>
    <scope>NUCLEOTIDE SEQUENCE [LARGE SCALE GENOMIC DNA]</scope>
    <source>
        <strain evidence="14">DH-2019</strain>
    </source>
</reference>
<protein>
    <recommendedName>
        <fullName evidence="16">Ankyrin repeat-containing protein</fullName>
    </recommendedName>
</protein>
<organism evidence="14 15">
    <name type="scientific">Rehmannia glutinosa</name>
    <name type="common">Chinese foxglove</name>
    <dbReference type="NCBI Taxonomy" id="99300"/>
    <lineage>
        <taxon>Eukaryota</taxon>
        <taxon>Viridiplantae</taxon>
        <taxon>Streptophyta</taxon>
        <taxon>Embryophyta</taxon>
        <taxon>Tracheophyta</taxon>
        <taxon>Spermatophyta</taxon>
        <taxon>Magnoliopsida</taxon>
        <taxon>eudicotyledons</taxon>
        <taxon>Gunneridae</taxon>
        <taxon>Pentapetalae</taxon>
        <taxon>asterids</taxon>
        <taxon>lamiids</taxon>
        <taxon>Lamiales</taxon>
        <taxon>Orobanchaceae</taxon>
        <taxon>Rehmannieae</taxon>
        <taxon>Rehmannia</taxon>
    </lineage>
</organism>
<dbReference type="InterPro" id="IPR023573">
    <property type="entry name" value="Ribosomal_eL20_dom"/>
</dbReference>
<dbReference type="Pfam" id="PF12796">
    <property type="entry name" value="Ank_2"/>
    <property type="match status" value="2"/>
</dbReference>
<feature type="repeat" description="ANK" evidence="9">
    <location>
        <begin position="331"/>
        <end position="353"/>
    </location>
</feature>
<keyword evidence="8" id="KW-0687">Ribonucleoprotein</keyword>
<keyword evidence="6 9" id="KW-0040">ANK repeat</keyword>
<evidence type="ECO:0000259" key="13">
    <source>
        <dbReference type="Pfam" id="PF13962"/>
    </source>
</evidence>
<keyword evidence="15" id="KW-1185">Reference proteome</keyword>
<dbReference type="Proteomes" id="UP001318860">
    <property type="component" value="Unassembled WGS sequence"/>
</dbReference>
<comment type="subcellular location">
    <subcellularLocation>
        <location evidence="1">Membrane</location>
        <topology evidence="1">Multi-pass membrane protein</topology>
    </subcellularLocation>
</comment>
<feature type="repeat" description="ANK" evidence="9">
    <location>
        <begin position="229"/>
        <end position="261"/>
    </location>
</feature>
<feature type="domain" description="PGG" evidence="13">
    <location>
        <begin position="479"/>
        <end position="595"/>
    </location>
</feature>
<feature type="transmembrane region" description="Helical" evidence="11">
    <location>
        <begin position="602"/>
        <end position="627"/>
    </location>
</feature>
<sequence length="672" mass="75198">MVTYRFHQYQVVGRALPTETDEHPKIYRMKLWATNEVRAKSKFWYFLRKLKKVKKSNGQVLAINEIFEKNPTTIKNYGIWLRYQSRTGYHNMYKEYRDTTLNGAVEQMYTEMASRHRVRHHCIQIIKTATIPAKLCKRESTKQFHDSKIKFPLVFRKMEALASPGHQPTTPRKKMTKQLTGKRDDTQLHSAARAGNIIAIKEIIDGAGDEEELRELLCKENSAGETPLNGFDALHIAAKQGDLEVVKVLLEAQPELAMTVDIANTTALHTAATKGHIEIVNYFLESESHLATIARSNGKTALHSAARNGHVQVVNALLEKEPGITTRIDKKGQTALHMAVKGQNVEVVEELIRADPSTINMVDTKGNTALHIATRKGRAQIVKLLLDQKETDTKVVNRSNETAFDTAEKLGHSDITAILQEHGVLSARAINPQSPYPARELKQTVSDIKHEVHYQLEHTRQTRKRVQGIAKRLNKMHTEGLNNAINSTTVVAVLIATVAFAAIFTVPGQYVDDPEDITPGHSLGEANIAPEIPFLIFFVFDSVALFISLAVVVVQTSVVVIESKAKKQMMAIINKLMWLACVLVSVAYLALSFVVVGKQERWLAIGVTIIGTTILATTLGTMCYWVIMHRIESKSKKGLRKNSQGSRSRSWSVSVLSDSDVLNNDFKKMYAI</sequence>
<dbReference type="InterPro" id="IPR036770">
    <property type="entry name" value="Ankyrin_rpt-contain_sf"/>
</dbReference>
<dbReference type="SUPFAM" id="SSF160374">
    <property type="entry name" value="RplX-like"/>
    <property type="match status" value="1"/>
</dbReference>
<keyword evidence="4" id="KW-0689">Ribosomal protein</keyword>
<feature type="repeat" description="ANK" evidence="9">
    <location>
        <begin position="365"/>
        <end position="387"/>
    </location>
</feature>
<dbReference type="HAMAP" id="MF_00273">
    <property type="entry name" value="Ribosomal_eL20"/>
    <property type="match status" value="1"/>
</dbReference>
<evidence type="ECO:0000313" key="14">
    <source>
        <dbReference type="EMBL" id="KAK6144521.1"/>
    </source>
</evidence>
<dbReference type="InterPro" id="IPR026961">
    <property type="entry name" value="PGG_dom"/>
</dbReference>
<feature type="domain" description="Large ribosomal subunit protein eL20" evidence="12">
    <location>
        <begin position="7"/>
        <end position="128"/>
    </location>
</feature>
<proteinExistence type="inferred from homology"/>
<dbReference type="EMBL" id="JABTTQ020000012">
    <property type="protein sequence ID" value="KAK6144521.1"/>
    <property type="molecule type" value="Genomic_DNA"/>
</dbReference>
<dbReference type="SUPFAM" id="SSF48403">
    <property type="entry name" value="Ankyrin repeat"/>
    <property type="match status" value="1"/>
</dbReference>
<feature type="transmembrane region" description="Helical" evidence="11">
    <location>
        <begin position="532"/>
        <end position="555"/>
    </location>
</feature>
<dbReference type="SMART" id="SM00248">
    <property type="entry name" value="ANK"/>
    <property type="match status" value="7"/>
</dbReference>
<dbReference type="Pfam" id="PF00023">
    <property type="entry name" value="Ank"/>
    <property type="match status" value="1"/>
</dbReference>
<name>A0ABR0WCL7_REHGL</name>
<dbReference type="PROSITE" id="PS50297">
    <property type="entry name" value="ANK_REP_REGION"/>
    <property type="match status" value="5"/>
</dbReference>
<keyword evidence="2 11" id="KW-0812">Transmembrane</keyword>
<feature type="transmembrane region" description="Helical" evidence="11">
    <location>
        <begin position="481"/>
        <end position="504"/>
    </location>
</feature>
<evidence type="ECO:0000256" key="3">
    <source>
        <dbReference type="ARBA" id="ARBA00022737"/>
    </source>
</evidence>
<evidence type="ECO:0000256" key="7">
    <source>
        <dbReference type="ARBA" id="ARBA00023136"/>
    </source>
</evidence>
<evidence type="ECO:0000256" key="1">
    <source>
        <dbReference type="ARBA" id="ARBA00004141"/>
    </source>
</evidence>
<dbReference type="PROSITE" id="PS50088">
    <property type="entry name" value="ANK_REPEAT"/>
    <property type="match status" value="5"/>
</dbReference>
<keyword evidence="5 11" id="KW-1133">Transmembrane helix</keyword>
<keyword evidence="7 11" id="KW-0472">Membrane</keyword>
<evidence type="ECO:0000256" key="4">
    <source>
        <dbReference type="ARBA" id="ARBA00022980"/>
    </source>
</evidence>
<keyword evidence="3" id="KW-0677">Repeat</keyword>
<dbReference type="Pfam" id="PF13962">
    <property type="entry name" value="PGG"/>
    <property type="match status" value="1"/>
</dbReference>
<dbReference type="Pfam" id="PF01775">
    <property type="entry name" value="Ribosomal_L18A"/>
    <property type="match status" value="1"/>
</dbReference>
<evidence type="ECO:0000256" key="5">
    <source>
        <dbReference type="ARBA" id="ARBA00022989"/>
    </source>
</evidence>
<evidence type="ECO:0000259" key="12">
    <source>
        <dbReference type="Pfam" id="PF01775"/>
    </source>
</evidence>
<feature type="repeat" description="ANK" evidence="9">
    <location>
        <begin position="297"/>
        <end position="329"/>
    </location>
</feature>
<dbReference type="InterPro" id="IPR002110">
    <property type="entry name" value="Ankyrin_rpt"/>
</dbReference>
<dbReference type="PANTHER" id="PTHR24186:SF18">
    <property type="entry name" value="ANKYRIN REPEAT FAMILY PROTEIN"/>
    <property type="match status" value="1"/>
</dbReference>
<evidence type="ECO:0000256" key="6">
    <source>
        <dbReference type="ARBA" id="ARBA00023043"/>
    </source>
</evidence>
<dbReference type="InterPro" id="IPR028877">
    <property type="entry name" value="Ribosomal_eL20"/>
</dbReference>
<feature type="repeat" description="ANK" evidence="9">
    <location>
        <begin position="263"/>
        <end position="295"/>
    </location>
</feature>
<feature type="region of interest" description="Disordered" evidence="10">
    <location>
        <begin position="163"/>
        <end position="183"/>
    </location>
</feature>
<feature type="transmembrane region" description="Helical" evidence="11">
    <location>
        <begin position="576"/>
        <end position="596"/>
    </location>
</feature>
<evidence type="ECO:0000256" key="8">
    <source>
        <dbReference type="ARBA" id="ARBA00023274"/>
    </source>
</evidence>
<evidence type="ECO:0000256" key="9">
    <source>
        <dbReference type="PROSITE-ProRule" id="PRU00023"/>
    </source>
</evidence>
<dbReference type="Gene3D" id="3.10.20.10">
    <property type="match status" value="2"/>
</dbReference>
<gene>
    <name evidence="14" type="ORF">DH2020_021341</name>
</gene>
<evidence type="ECO:0000313" key="15">
    <source>
        <dbReference type="Proteomes" id="UP001318860"/>
    </source>
</evidence>